<keyword evidence="3" id="KW-1185">Reference proteome</keyword>
<evidence type="ECO:0000259" key="1">
    <source>
        <dbReference type="Pfam" id="PF19834"/>
    </source>
</evidence>
<dbReference type="AlphaFoldDB" id="A0A368VZ55"/>
<dbReference type="RefSeq" id="WP_114451926.1">
    <property type="nucleotide sequence ID" value="NZ_QPJC01000002.1"/>
</dbReference>
<dbReference type="OrthoDB" id="3296280at2"/>
<dbReference type="EMBL" id="QPJC01000002">
    <property type="protein sequence ID" value="RCW46122.1"/>
    <property type="molecule type" value="Genomic_DNA"/>
</dbReference>
<dbReference type="Pfam" id="PF19834">
    <property type="entry name" value="DUF6314"/>
    <property type="match status" value="1"/>
</dbReference>
<reference evidence="2 3" key="1">
    <citation type="submission" date="2018-07" db="EMBL/GenBank/DDBJ databases">
        <title>Genomic Encyclopedia of Type Strains, Phase III (KMG-III): the genomes of soil and plant-associated and newly described type strains.</title>
        <authorList>
            <person name="Whitman W."/>
        </authorList>
    </citation>
    <scope>NUCLEOTIDE SEQUENCE [LARGE SCALE GENOMIC DNA]</scope>
    <source>
        <strain evidence="2 3">CECT 8575</strain>
    </source>
</reference>
<evidence type="ECO:0000313" key="3">
    <source>
        <dbReference type="Proteomes" id="UP000253495"/>
    </source>
</evidence>
<proteinExistence type="predicted"/>
<gene>
    <name evidence="2" type="ORF">DFQ14_102424</name>
</gene>
<accession>A0A368VZ55</accession>
<sequence length="147" mass="17082">MHPVSDLAGYLTGRWLLQRRITDAAGTPRGTFTGTATFTAETDTLMYHEQGTLQWDTYRGPAHRRLRYRIIGPGQAQVSFDYGDFFHDLDLRTGWWRTRHPCRDDLYRGEFHVFGPDHWQQLWTVAGPTKNHTLTTSFQRAGPDDER</sequence>
<dbReference type="Proteomes" id="UP000253495">
    <property type="component" value="Unassembled WGS sequence"/>
</dbReference>
<comment type="caution">
    <text evidence="2">The sequence shown here is derived from an EMBL/GenBank/DDBJ whole genome shotgun (WGS) entry which is preliminary data.</text>
</comment>
<protein>
    <recommendedName>
        <fullName evidence="1">DUF6314 domain-containing protein</fullName>
    </recommendedName>
</protein>
<evidence type="ECO:0000313" key="2">
    <source>
        <dbReference type="EMBL" id="RCW46122.1"/>
    </source>
</evidence>
<feature type="domain" description="DUF6314" evidence="1">
    <location>
        <begin position="11"/>
        <end position="140"/>
    </location>
</feature>
<dbReference type="InterPro" id="IPR045632">
    <property type="entry name" value="DUF6314"/>
</dbReference>
<organism evidence="2 3">
    <name type="scientific">Halopolyspora algeriensis</name>
    <dbReference type="NCBI Taxonomy" id="1500506"/>
    <lineage>
        <taxon>Bacteria</taxon>
        <taxon>Bacillati</taxon>
        <taxon>Actinomycetota</taxon>
        <taxon>Actinomycetes</taxon>
        <taxon>Actinomycetes incertae sedis</taxon>
        <taxon>Halopolyspora</taxon>
    </lineage>
</organism>
<name>A0A368VZ55_9ACTN</name>